<evidence type="ECO:0000313" key="2">
    <source>
        <dbReference type="Proteomes" id="UP001164929"/>
    </source>
</evidence>
<evidence type="ECO:0000313" key="1">
    <source>
        <dbReference type="EMBL" id="KAJ6973455.1"/>
    </source>
</evidence>
<reference evidence="1" key="1">
    <citation type="journal article" date="2023" name="Mol. Ecol. Resour.">
        <title>Chromosome-level genome assembly of a triploid poplar Populus alba 'Berolinensis'.</title>
        <authorList>
            <person name="Chen S."/>
            <person name="Yu Y."/>
            <person name="Wang X."/>
            <person name="Wang S."/>
            <person name="Zhang T."/>
            <person name="Zhou Y."/>
            <person name="He R."/>
            <person name="Meng N."/>
            <person name="Wang Y."/>
            <person name="Liu W."/>
            <person name="Liu Z."/>
            <person name="Liu J."/>
            <person name="Guo Q."/>
            <person name="Huang H."/>
            <person name="Sederoff R.R."/>
            <person name="Wang G."/>
            <person name="Qu G."/>
            <person name="Chen S."/>
        </authorList>
    </citation>
    <scope>NUCLEOTIDE SEQUENCE</scope>
    <source>
        <strain evidence="1">SC-2020</strain>
    </source>
</reference>
<keyword evidence="2" id="KW-1185">Reference proteome</keyword>
<gene>
    <name evidence="1" type="ORF">NC653_033704</name>
</gene>
<dbReference type="EMBL" id="JAQIZT010000014">
    <property type="protein sequence ID" value="KAJ6973455.1"/>
    <property type="molecule type" value="Genomic_DNA"/>
</dbReference>
<dbReference type="AlphaFoldDB" id="A0AAD6LUA1"/>
<accession>A0AAD6LUA1</accession>
<proteinExistence type="predicted"/>
<dbReference type="Proteomes" id="UP001164929">
    <property type="component" value="Chromosome 14"/>
</dbReference>
<protein>
    <submittedName>
        <fullName evidence="1">Uncharacterized protein</fullName>
    </submittedName>
</protein>
<sequence>MNKARFETWWQTLGTGISHSAKGELTKNPLSSFVVERVQNAIQIVSEDFINSWIDYFGANTTRPCLDSSFCIPLLTI</sequence>
<organism evidence="1 2">
    <name type="scientific">Populus alba x Populus x berolinensis</name>
    <dbReference type="NCBI Taxonomy" id="444605"/>
    <lineage>
        <taxon>Eukaryota</taxon>
        <taxon>Viridiplantae</taxon>
        <taxon>Streptophyta</taxon>
        <taxon>Embryophyta</taxon>
        <taxon>Tracheophyta</taxon>
        <taxon>Spermatophyta</taxon>
        <taxon>Magnoliopsida</taxon>
        <taxon>eudicotyledons</taxon>
        <taxon>Gunneridae</taxon>
        <taxon>Pentapetalae</taxon>
        <taxon>rosids</taxon>
        <taxon>fabids</taxon>
        <taxon>Malpighiales</taxon>
        <taxon>Salicaceae</taxon>
        <taxon>Saliceae</taxon>
        <taxon>Populus</taxon>
    </lineage>
</organism>
<comment type="caution">
    <text evidence="1">The sequence shown here is derived from an EMBL/GenBank/DDBJ whole genome shotgun (WGS) entry which is preliminary data.</text>
</comment>
<name>A0AAD6LUA1_9ROSI</name>